<dbReference type="Pfam" id="PF08668">
    <property type="entry name" value="HDOD"/>
    <property type="match status" value="1"/>
</dbReference>
<proteinExistence type="predicted"/>
<protein>
    <submittedName>
        <fullName evidence="2">HDOD domain-containing protein</fullName>
    </submittedName>
</protein>
<dbReference type="RefSeq" id="WP_342882411.1">
    <property type="nucleotide sequence ID" value="NZ_JBBMQS010000011.1"/>
</dbReference>
<dbReference type="Gene3D" id="1.10.3210.10">
    <property type="entry name" value="Hypothetical protein af1432"/>
    <property type="match status" value="1"/>
</dbReference>
<evidence type="ECO:0000313" key="2">
    <source>
        <dbReference type="EMBL" id="MEM5499153.1"/>
    </source>
</evidence>
<sequence length="384" mass="43457">MTASSTSAPIVEARFKQLFIDLKAAKQQRADEDAKPSSKKIVPTRELLAVEKQAREDKKANKEIVEDYLGRVSAKLHRDIELRLSEALADQEALVTKVLSIDAVIPQILDLLSVKACTVSRIEVLAAQIPWLYKDLLKMINSPKYRRTDSKGKILTADTLRVALSFFGLENLKMIVPLLTLRRCLPQITDPYPQIKRRIWEQCIATAMSSKRLARFHDVSENQAFTAGMLQSLGTIAVVKLYFRIFDQVQLEALKETQKTLKHQRHGALTKVEPSGDVLLSMLEKYVPQATASIIQGLHFQRLFLHGAFEQLANTENGEEPLPLTTVLLQGNAYAKYRILKFHELVTIEEARDYLRKYKFPVGSLEVLKTTDMRSIGLEAEVTE</sequence>
<reference evidence="2 3" key="1">
    <citation type="submission" date="2024-03" db="EMBL/GenBank/DDBJ databases">
        <title>Community enrichment and isolation of bacterial strains for fucoidan degradation.</title>
        <authorList>
            <person name="Sichert A."/>
        </authorList>
    </citation>
    <scope>NUCLEOTIDE SEQUENCE [LARGE SCALE GENOMIC DNA]</scope>
    <source>
        <strain evidence="2 3">AS12</strain>
    </source>
</reference>
<dbReference type="SUPFAM" id="SSF109604">
    <property type="entry name" value="HD-domain/PDEase-like"/>
    <property type="match status" value="1"/>
</dbReference>
<comment type="caution">
    <text evidence="2">The sequence shown here is derived from an EMBL/GenBank/DDBJ whole genome shotgun (WGS) entry which is preliminary data.</text>
</comment>
<feature type="domain" description="HDOD" evidence="1">
    <location>
        <begin position="98"/>
        <end position="314"/>
    </location>
</feature>
<name>A0ABU9SZ50_9ALTE</name>
<evidence type="ECO:0000259" key="1">
    <source>
        <dbReference type="PROSITE" id="PS51833"/>
    </source>
</evidence>
<dbReference type="PANTHER" id="PTHR33525">
    <property type="match status" value="1"/>
</dbReference>
<dbReference type="InterPro" id="IPR013976">
    <property type="entry name" value="HDOD"/>
</dbReference>
<evidence type="ECO:0000313" key="3">
    <source>
        <dbReference type="Proteomes" id="UP001461163"/>
    </source>
</evidence>
<dbReference type="PROSITE" id="PS51833">
    <property type="entry name" value="HDOD"/>
    <property type="match status" value="1"/>
</dbReference>
<accession>A0ABU9SZ50</accession>
<dbReference type="EMBL" id="JBBMQS010000011">
    <property type="protein sequence ID" value="MEM5499153.1"/>
    <property type="molecule type" value="Genomic_DNA"/>
</dbReference>
<dbReference type="Proteomes" id="UP001461163">
    <property type="component" value="Unassembled WGS sequence"/>
</dbReference>
<dbReference type="PANTHER" id="PTHR33525:SF4">
    <property type="entry name" value="CYCLIC DI-GMP PHOSPHODIESTERASE CDGJ"/>
    <property type="match status" value="1"/>
</dbReference>
<gene>
    <name evidence="2" type="ORF">WNY77_17210</name>
</gene>
<organism evidence="2 3">
    <name type="scientific">Paraglaciecola mesophila</name>
    <dbReference type="NCBI Taxonomy" id="197222"/>
    <lineage>
        <taxon>Bacteria</taxon>
        <taxon>Pseudomonadati</taxon>
        <taxon>Pseudomonadota</taxon>
        <taxon>Gammaproteobacteria</taxon>
        <taxon>Alteromonadales</taxon>
        <taxon>Alteromonadaceae</taxon>
        <taxon>Paraglaciecola</taxon>
    </lineage>
</organism>
<keyword evidence="3" id="KW-1185">Reference proteome</keyword>
<dbReference type="InterPro" id="IPR052340">
    <property type="entry name" value="RNase_Y/CdgJ"/>
</dbReference>